<dbReference type="PATRIC" id="fig|1165867.3.peg.4691"/>
<dbReference type="RefSeq" id="WP_007299185.1">
    <property type="nucleotide sequence ID" value="NZ_AJJH01000129.1"/>
</dbReference>
<organism evidence="1 2">
    <name type="scientific">Rhodococcus opacus RKJ300 = JCM 13270</name>
    <dbReference type="NCBI Taxonomy" id="1165867"/>
    <lineage>
        <taxon>Bacteria</taxon>
        <taxon>Bacillati</taxon>
        <taxon>Actinomycetota</taxon>
        <taxon>Actinomycetes</taxon>
        <taxon>Mycobacteriales</taxon>
        <taxon>Nocardiaceae</taxon>
        <taxon>Rhodococcus</taxon>
    </lineage>
</organism>
<accession>I0WMD6</accession>
<protein>
    <recommendedName>
        <fullName evidence="3">Transcriptional regulator, AbiEi antitoxin, Type IV TA system</fullName>
    </recommendedName>
</protein>
<proteinExistence type="predicted"/>
<evidence type="ECO:0000313" key="2">
    <source>
        <dbReference type="Proteomes" id="UP000006447"/>
    </source>
</evidence>
<gene>
    <name evidence="1" type="ORF">W59_22955</name>
</gene>
<reference evidence="1 2" key="1">
    <citation type="journal article" date="2012" name="J. Bacteriol.">
        <title>Draft genome sequence of the nitrophenol-degrading actinomycete Rhodococcus imtechensis RKJ300.</title>
        <authorList>
            <person name="Vikram S."/>
            <person name="Kumar S."/>
            <person name="Subramanian S."/>
            <person name="Raghava G.P."/>
        </authorList>
    </citation>
    <scope>NUCLEOTIDE SEQUENCE [LARGE SCALE GENOMIC DNA]</scope>
    <source>
        <strain evidence="1 2">RKJ300</strain>
    </source>
</reference>
<sequence length="478" mass="52814">MEHDPGAMLRRQEALGRDYSDDEIRRLYTRGEWRRIGRGAYLSASMYSQSEEERHRFLIDSTVHAVSDDVVLSHQSAAVVYGLPLWKTPLDGVHLTRNRRGGGRIKRRTTVHCAPIGEHVAVVDGHSLTLPTRTVVDLARTLPFEQAVVMGDAAVVYGLPLWKTPLDGVHLTRNRRGGGRIKRRTTVHCAPIGEHVAVVDGHSLTLPTRTVVDLARTLPFEQAVVMGDAAVVYGLPLWKTPLDGVHLTRNRRGGGRIKRRTTVHCAPIGEHVAVVDGHSLTLPTRTVVDLARTLPFEQAVVMGDAAVGRFGVDREDLEAELARAARRHGVDAARRVVRFLSGHSESVGESRSRVMLSRAGLPLPSQQGEVFEPGGRRIGRVDFHFDGIVLGEFDGRVKYGRLLKPGQSPGDAVFAEKQREDALRDLGFQVVRWTWDDLESPGQVAERVRRAIARAATPRGWVTQAPLPSAQRLTVRSL</sequence>
<dbReference type="Proteomes" id="UP000006447">
    <property type="component" value="Unassembled WGS sequence"/>
</dbReference>
<name>I0WMD6_RHOOP</name>
<evidence type="ECO:0000313" key="1">
    <source>
        <dbReference type="EMBL" id="EID77552.1"/>
    </source>
</evidence>
<dbReference type="AlphaFoldDB" id="I0WMD6"/>
<comment type="caution">
    <text evidence="1">The sequence shown here is derived from an EMBL/GenBank/DDBJ whole genome shotgun (WGS) entry which is preliminary data.</text>
</comment>
<evidence type="ECO:0008006" key="3">
    <source>
        <dbReference type="Google" id="ProtNLM"/>
    </source>
</evidence>
<dbReference type="EMBL" id="AJJH01000129">
    <property type="protein sequence ID" value="EID77552.1"/>
    <property type="molecule type" value="Genomic_DNA"/>
</dbReference>